<name>A0ABQ9G8L6_9NEOP</name>
<feature type="region of interest" description="Disordered" evidence="1">
    <location>
        <begin position="83"/>
        <end position="116"/>
    </location>
</feature>
<protein>
    <submittedName>
        <fullName evidence="2">Uncharacterized protein</fullName>
    </submittedName>
</protein>
<dbReference type="Proteomes" id="UP001159363">
    <property type="component" value="Chromosome 13"/>
</dbReference>
<accession>A0ABQ9G8L6</accession>
<organism evidence="2 3">
    <name type="scientific">Dryococelus australis</name>
    <dbReference type="NCBI Taxonomy" id="614101"/>
    <lineage>
        <taxon>Eukaryota</taxon>
        <taxon>Metazoa</taxon>
        <taxon>Ecdysozoa</taxon>
        <taxon>Arthropoda</taxon>
        <taxon>Hexapoda</taxon>
        <taxon>Insecta</taxon>
        <taxon>Pterygota</taxon>
        <taxon>Neoptera</taxon>
        <taxon>Polyneoptera</taxon>
        <taxon>Phasmatodea</taxon>
        <taxon>Verophasmatodea</taxon>
        <taxon>Anareolatae</taxon>
        <taxon>Phasmatidae</taxon>
        <taxon>Eurycanthinae</taxon>
        <taxon>Dryococelus</taxon>
    </lineage>
</organism>
<gene>
    <name evidence="2" type="ORF">PR048_030301</name>
</gene>
<comment type="caution">
    <text evidence="2">The sequence shown here is derived from an EMBL/GenBank/DDBJ whole genome shotgun (WGS) entry which is preliminary data.</text>
</comment>
<reference evidence="2 3" key="1">
    <citation type="submission" date="2023-02" db="EMBL/GenBank/DDBJ databases">
        <title>LHISI_Scaffold_Assembly.</title>
        <authorList>
            <person name="Stuart O.P."/>
            <person name="Cleave R."/>
            <person name="Magrath M.J.L."/>
            <person name="Mikheyev A.S."/>
        </authorList>
    </citation>
    <scope>NUCLEOTIDE SEQUENCE [LARGE SCALE GENOMIC DNA]</scope>
    <source>
        <strain evidence="2">Daus_M_001</strain>
        <tissue evidence="2">Leg muscle</tissue>
    </source>
</reference>
<feature type="compositionally biased region" description="Basic and acidic residues" evidence="1">
    <location>
        <begin position="715"/>
        <end position="732"/>
    </location>
</feature>
<evidence type="ECO:0000313" key="3">
    <source>
        <dbReference type="Proteomes" id="UP001159363"/>
    </source>
</evidence>
<feature type="region of interest" description="Disordered" evidence="1">
    <location>
        <begin position="1"/>
        <end position="33"/>
    </location>
</feature>
<dbReference type="EMBL" id="JARBHB010000014">
    <property type="protein sequence ID" value="KAJ8868761.1"/>
    <property type="molecule type" value="Genomic_DNA"/>
</dbReference>
<evidence type="ECO:0000256" key="1">
    <source>
        <dbReference type="SAM" id="MobiDB-lite"/>
    </source>
</evidence>
<proteinExistence type="predicted"/>
<sequence>MPLAGGFSRGTPASPRPRVPFHAMPGDDGRLRVPTGKPVTRPGGSELLVPVSAVEVPVRRCSDQPGSYFTGTLTEHLAMRQARSRANSITRSAREGEGRFPSTHPNPQPLSRRPLEGPPYHGVVPAICEDLPPAITEIIGCSPLDSAKRVRFPEGTLQSFRTWESCWTMPLVAGFLEDLRFSRPCVLTLLPPYALTSPSSPLKEPMSGNIQFPCYSHFKTGILHITVQNTCPHIDRNSVLETVPFGGVKDVVVANAEPPRLCWEQHPLYAQLFAYSLTGSVQRDAVQPLPIREYRVSLEHHSRSCRRRSYLVLGTVAYLRQKGYAMVSHVVDNALDTADELLFHYLQLSIHKDHACVFRKHVLNHVNRRHKGRLDVACHQAWSQTLVVLHTNESGKGNPRLEIEETRRARYIEEKKRPEADDSEGGKLSARRRVIEYAWRTGDQGRYHGNQSRHYTMHAAVLSPFVRASAGSMMTIELSSQNVHARVFCSVRRGMAPPLVGMCAAWHRKGGLPTAKRVSKTGRGKEGGAKSDRRVAPLLPRPWRGKSLPLIVSPGHDFRKMCSRLHSIPCPITTASGPIYQGDSCKAGRIDGRRIVVNRFQLTDEKTDDFRTDDGCEGLLRFPLGSTVVTGSCCVHRECATVMADWSDELNIGFVEFSQIITCSRPPVAQSVGEPPIWGEKSSGFESRARHRCYPQLGSNARSELKIYQGGAGSRTHDPSTMERDPRVERSWNARVGGGKRKCPEKTLRQAASPSTIPTFENPGVDPPGIELGSP</sequence>
<feature type="compositionally biased region" description="Polar residues" evidence="1">
    <location>
        <begin position="750"/>
        <end position="759"/>
    </location>
</feature>
<evidence type="ECO:0000313" key="2">
    <source>
        <dbReference type="EMBL" id="KAJ8868761.1"/>
    </source>
</evidence>
<feature type="region of interest" description="Disordered" evidence="1">
    <location>
        <begin position="709"/>
        <end position="775"/>
    </location>
</feature>
<keyword evidence="3" id="KW-1185">Reference proteome</keyword>